<organism evidence="1 2">
    <name type="scientific">Intoshia linei</name>
    <dbReference type="NCBI Taxonomy" id="1819745"/>
    <lineage>
        <taxon>Eukaryota</taxon>
        <taxon>Metazoa</taxon>
        <taxon>Spiralia</taxon>
        <taxon>Lophotrochozoa</taxon>
        <taxon>Mesozoa</taxon>
        <taxon>Orthonectida</taxon>
        <taxon>Rhopaluridae</taxon>
        <taxon>Intoshia</taxon>
    </lineage>
</organism>
<comment type="caution">
    <text evidence="1">The sequence shown here is derived from an EMBL/GenBank/DDBJ whole genome shotgun (WGS) entry which is preliminary data.</text>
</comment>
<feature type="non-terminal residue" evidence="1">
    <location>
        <position position="1"/>
    </location>
</feature>
<feature type="non-terminal residue" evidence="1">
    <location>
        <position position="134"/>
    </location>
</feature>
<reference evidence="1 2" key="1">
    <citation type="submission" date="2016-04" db="EMBL/GenBank/DDBJ databases">
        <title>The genome of Intoshia linei affirms orthonectids as highly simplified spiralians.</title>
        <authorList>
            <person name="Mikhailov K.V."/>
            <person name="Slusarev G.S."/>
            <person name="Nikitin M.A."/>
            <person name="Logacheva M.D."/>
            <person name="Penin A."/>
            <person name="Aleoshin V."/>
            <person name="Panchin Y.V."/>
        </authorList>
    </citation>
    <scope>NUCLEOTIDE SEQUENCE [LARGE SCALE GENOMIC DNA]</scope>
    <source>
        <strain evidence="1">Intl2013</strain>
        <tissue evidence="1">Whole animal</tissue>
    </source>
</reference>
<dbReference type="AlphaFoldDB" id="A0A177ATJ8"/>
<protein>
    <submittedName>
        <fullName evidence="1">Uncharacterized protein</fullName>
    </submittedName>
</protein>
<name>A0A177ATJ8_9BILA</name>
<sequence>HEVFIVFYNSVSINSGVIPVLRIALNNPTAEKNLLTDALIAETVNPKPKNLKGCQLNRSTTMDSKSVHFSKDAMRKLGRLSKAQWNNESNYLLKYYLLSYHKSNTVVDACKLVVNNWFSCKIKTENSKNITNLG</sequence>
<dbReference type="EMBL" id="LWCA01001583">
    <property type="protein sequence ID" value="OAF64842.1"/>
    <property type="molecule type" value="Genomic_DNA"/>
</dbReference>
<evidence type="ECO:0000313" key="1">
    <source>
        <dbReference type="EMBL" id="OAF64842.1"/>
    </source>
</evidence>
<gene>
    <name evidence="1" type="ORF">A3Q56_07431</name>
</gene>
<dbReference type="Proteomes" id="UP000078046">
    <property type="component" value="Unassembled WGS sequence"/>
</dbReference>
<evidence type="ECO:0000313" key="2">
    <source>
        <dbReference type="Proteomes" id="UP000078046"/>
    </source>
</evidence>
<keyword evidence="2" id="KW-1185">Reference proteome</keyword>
<proteinExistence type="predicted"/>
<accession>A0A177ATJ8</accession>